<sequence length="147" mass="16079">MAWPSNVVLAALVTSLALHHGGAQPQPGGPTTDRPAAGPGHKSQQQWYMDSLPKNVTEFLDNCTDHMSVDCATEVISAMLLRRDVSDVCCGDLVLMGIECHSSLVKLFIHSPDQKANAPLIIANSQRVFDYCTVVDRKRRYPTEVGF</sequence>
<evidence type="ECO:0000256" key="3">
    <source>
        <dbReference type="SAM" id="SignalP"/>
    </source>
</evidence>
<dbReference type="InterPro" id="IPR008502">
    <property type="entry name" value="Prolamin-like"/>
</dbReference>
<evidence type="ECO:0000256" key="2">
    <source>
        <dbReference type="SAM" id="MobiDB-lite"/>
    </source>
</evidence>
<evidence type="ECO:0000256" key="1">
    <source>
        <dbReference type="ARBA" id="ARBA00022729"/>
    </source>
</evidence>
<feature type="domain" description="Prolamin-like" evidence="4">
    <location>
        <begin position="62"/>
        <end position="132"/>
    </location>
</feature>
<feature type="signal peptide" evidence="3">
    <location>
        <begin position="1"/>
        <end position="23"/>
    </location>
</feature>
<proteinExistence type="predicted"/>
<feature type="compositionally biased region" description="Low complexity" evidence="2">
    <location>
        <begin position="20"/>
        <end position="30"/>
    </location>
</feature>
<dbReference type="PANTHER" id="PTHR31951">
    <property type="entry name" value="BIFUNCTIONAL INHIBITOR/LIPID-TRANSFER PROTEIN/SEED STORAGE 2S ALBUMIN SUPERFAMILY PROTEIN-RELATED"/>
    <property type="match status" value="1"/>
</dbReference>
<evidence type="ECO:0000313" key="6">
    <source>
        <dbReference type="Proteomes" id="UP000249390"/>
    </source>
</evidence>
<dbReference type="AlphaFoldDB" id="A0A328D0F4"/>
<keyword evidence="1 3" id="KW-0732">Signal</keyword>
<organism evidence="5 6">
    <name type="scientific">Cuscuta australis</name>
    <dbReference type="NCBI Taxonomy" id="267555"/>
    <lineage>
        <taxon>Eukaryota</taxon>
        <taxon>Viridiplantae</taxon>
        <taxon>Streptophyta</taxon>
        <taxon>Embryophyta</taxon>
        <taxon>Tracheophyta</taxon>
        <taxon>Spermatophyta</taxon>
        <taxon>Magnoliopsida</taxon>
        <taxon>eudicotyledons</taxon>
        <taxon>Gunneridae</taxon>
        <taxon>Pentapetalae</taxon>
        <taxon>asterids</taxon>
        <taxon>lamiids</taxon>
        <taxon>Solanales</taxon>
        <taxon>Convolvulaceae</taxon>
        <taxon>Cuscuteae</taxon>
        <taxon>Cuscuta</taxon>
        <taxon>Cuscuta subgen. Grammica</taxon>
        <taxon>Cuscuta sect. Cleistogrammica</taxon>
    </lineage>
</organism>
<keyword evidence="6" id="KW-1185">Reference proteome</keyword>
<evidence type="ECO:0000313" key="5">
    <source>
        <dbReference type="EMBL" id="RAL38011.1"/>
    </source>
</evidence>
<protein>
    <recommendedName>
        <fullName evidence="4">Prolamin-like domain-containing protein</fullName>
    </recommendedName>
</protein>
<comment type="caution">
    <text evidence="5">The sequence shown here is derived from an EMBL/GenBank/DDBJ whole genome shotgun (WGS) entry which is preliminary data.</text>
</comment>
<dbReference type="PANTHER" id="PTHR31951:SF22">
    <property type="entry name" value="ECA1 GAMETOGENESIS RELATED FAMILY"/>
    <property type="match status" value="1"/>
</dbReference>
<accession>A0A328D0F4</accession>
<feature type="chain" id="PRO_5016396772" description="Prolamin-like domain-containing protein" evidence="3">
    <location>
        <begin position="24"/>
        <end position="147"/>
    </location>
</feature>
<dbReference type="Proteomes" id="UP000249390">
    <property type="component" value="Unassembled WGS sequence"/>
</dbReference>
<dbReference type="EMBL" id="NQVE01000215">
    <property type="protein sequence ID" value="RAL38011.1"/>
    <property type="molecule type" value="Genomic_DNA"/>
</dbReference>
<gene>
    <name evidence="5" type="ORF">DM860_000705</name>
</gene>
<evidence type="ECO:0000259" key="4">
    <source>
        <dbReference type="Pfam" id="PF05617"/>
    </source>
</evidence>
<feature type="region of interest" description="Disordered" evidence="2">
    <location>
        <begin position="20"/>
        <end position="44"/>
    </location>
</feature>
<reference evidence="5 6" key="1">
    <citation type="submission" date="2018-06" db="EMBL/GenBank/DDBJ databases">
        <title>The Genome of Cuscuta australis (Dodder) Provides Insight into the Evolution of Plant Parasitism.</title>
        <authorList>
            <person name="Liu H."/>
        </authorList>
    </citation>
    <scope>NUCLEOTIDE SEQUENCE [LARGE SCALE GENOMIC DNA]</scope>
    <source>
        <strain evidence="6">cv. Yunnan</strain>
        <tissue evidence="5">Vines</tissue>
    </source>
</reference>
<name>A0A328D0F4_9ASTE</name>
<dbReference type="Pfam" id="PF05617">
    <property type="entry name" value="Prolamin_like"/>
    <property type="match status" value="1"/>
</dbReference>